<name>A0A6L2MWD3_TANCI</name>
<feature type="domain" description="Retroviral polymerase SH3-like" evidence="2">
    <location>
        <begin position="17"/>
        <end position="62"/>
    </location>
</feature>
<evidence type="ECO:0000256" key="1">
    <source>
        <dbReference type="SAM" id="MobiDB-lite"/>
    </source>
</evidence>
<comment type="caution">
    <text evidence="3">The sequence shown here is derived from an EMBL/GenBank/DDBJ whole genome shotgun (WGS) entry which is preliminary data.</text>
</comment>
<evidence type="ECO:0000259" key="2">
    <source>
        <dbReference type="Pfam" id="PF25597"/>
    </source>
</evidence>
<reference evidence="3" key="1">
    <citation type="journal article" date="2019" name="Sci. Rep.">
        <title>Draft genome of Tanacetum cinerariifolium, the natural source of mosquito coil.</title>
        <authorList>
            <person name="Yamashiro T."/>
            <person name="Shiraishi A."/>
            <person name="Satake H."/>
            <person name="Nakayama K."/>
        </authorList>
    </citation>
    <scope>NUCLEOTIDE SEQUENCE</scope>
</reference>
<sequence>MRPFGYPVTILNTLDPLGKFQGKVDEGFLVGYSVCSKAFRVFNSRTRIIQETLHVNFLENKPNVRGTGPTWLFDIDSLTRTMNYQPVTAGNQTNSGVGFQDKFDAEKVGEEVDQTYVLFPMWSAGFTNPQNNDKDAAFDGKEHDFDAKKHESVVILSSSSSAQTKKQDDKTKIEDKGKSPIESFIGYRDLNAEIEDCSANSSNKVNAIGSIVHIVGKNSFNNTNTFSDAGPYNTTVSPTYGKSSFIDASQLPNDLYMPKLEDITYSDNKDVGGAEANFNNLESSIPVSPIPTTRIHKDHHVSLLAVFLIK</sequence>
<dbReference type="AlphaFoldDB" id="A0A6L2MWD3"/>
<evidence type="ECO:0000313" key="3">
    <source>
        <dbReference type="EMBL" id="GEU76604.1"/>
    </source>
</evidence>
<gene>
    <name evidence="3" type="ORF">Tci_048582</name>
</gene>
<proteinExistence type="predicted"/>
<feature type="compositionally biased region" description="Basic and acidic residues" evidence="1">
    <location>
        <begin position="165"/>
        <end position="175"/>
    </location>
</feature>
<dbReference type="Pfam" id="PF25597">
    <property type="entry name" value="SH3_retrovirus"/>
    <property type="match status" value="1"/>
</dbReference>
<accession>A0A6L2MWD3</accession>
<organism evidence="3">
    <name type="scientific">Tanacetum cinerariifolium</name>
    <name type="common">Dalmatian daisy</name>
    <name type="synonym">Chrysanthemum cinerariifolium</name>
    <dbReference type="NCBI Taxonomy" id="118510"/>
    <lineage>
        <taxon>Eukaryota</taxon>
        <taxon>Viridiplantae</taxon>
        <taxon>Streptophyta</taxon>
        <taxon>Embryophyta</taxon>
        <taxon>Tracheophyta</taxon>
        <taxon>Spermatophyta</taxon>
        <taxon>Magnoliopsida</taxon>
        <taxon>eudicotyledons</taxon>
        <taxon>Gunneridae</taxon>
        <taxon>Pentapetalae</taxon>
        <taxon>asterids</taxon>
        <taxon>campanulids</taxon>
        <taxon>Asterales</taxon>
        <taxon>Asteraceae</taxon>
        <taxon>Asteroideae</taxon>
        <taxon>Anthemideae</taxon>
        <taxon>Anthemidinae</taxon>
        <taxon>Tanacetum</taxon>
    </lineage>
</organism>
<dbReference type="InterPro" id="IPR057670">
    <property type="entry name" value="SH3_retrovirus"/>
</dbReference>
<feature type="region of interest" description="Disordered" evidence="1">
    <location>
        <begin position="156"/>
        <end position="175"/>
    </location>
</feature>
<protein>
    <submittedName>
        <fullName evidence="3">Retrovirus-related Pol polyprotein from transposon TNT 1-94</fullName>
    </submittedName>
</protein>
<dbReference type="EMBL" id="BKCJ010007313">
    <property type="protein sequence ID" value="GEU76604.1"/>
    <property type="molecule type" value="Genomic_DNA"/>
</dbReference>